<dbReference type="CDD" id="cd03382">
    <property type="entry name" value="PAP2_dolichyldiphosphatase"/>
    <property type="match status" value="1"/>
</dbReference>
<proteinExistence type="inferred from homology"/>
<dbReference type="EC" id="3.6.1.43" evidence="4"/>
<keyword evidence="6 14" id="KW-0812">Transmembrane</keyword>
<evidence type="ECO:0000256" key="12">
    <source>
        <dbReference type="ARBA" id="ARBA00030292"/>
    </source>
</evidence>
<evidence type="ECO:0000256" key="5">
    <source>
        <dbReference type="ARBA" id="ARBA00014821"/>
    </source>
</evidence>
<dbReference type="GO" id="GO:0005789">
    <property type="term" value="C:endoplasmic reticulum membrane"/>
    <property type="evidence" value="ECO:0007669"/>
    <property type="project" value="UniProtKB-SubCell"/>
</dbReference>
<dbReference type="Proteomes" id="UP000092462">
    <property type="component" value="Unassembled WGS sequence"/>
</dbReference>
<dbReference type="Pfam" id="PF01569">
    <property type="entry name" value="PAP2"/>
    <property type="match status" value="1"/>
</dbReference>
<evidence type="ECO:0000256" key="14">
    <source>
        <dbReference type="SAM" id="Phobius"/>
    </source>
</evidence>
<name>A0A1B0EVC9_PHLPP</name>
<evidence type="ECO:0000256" key="9">
    <source>
        <dbReference type="ARBA" id="ARBA00022989"/>
    </source>
</evidence>
<dbReference type="GO" id="GO:0006487">
    <property type="term" value="P:protein N-linked glycosylation"/>
    <property type="evidence" value="ECO:0007669"/>
    <property type="project" value="UniProtKB-ARBA"/>
</dbReference>
<keyword evidence="7" id="KW-0378">Hydrolase</keyword>
<dbReference type="EnsemblMetazoa" id="PPAI000124-RA">
    <property type="protein sequence ID" value="PPAI000124-PA"/>
    <property type="gene ID" value="PPAI000124"/>
</dbReference>
<comment type="pathway">
    <text evidence="2">Protein modification; protein glycosylation.</text>
</comment>
<dbReference type="GO" id="GO:0042392">
    <property type="term" value="F:sphingosine-1-phosphate phosphatase activity"/>
    <property type="evidence" value="ECO:0007669"/>
    <property type="project" value="TreeGrafter"/>
</dbReference>
<dbReference type="SMART" id="SM00014">
    <property type="entry name" value="acidPPc"/>
    <property type="match status" value="1"/>
</dbReference>
<dbReference type="InterPro" id="IPR039667">
    <property type="entry name" value="Dolichyldiphosphatase_PAP2"/>
</dbReference>
<feature type="transmembrane region" description="Helical" evidence="14">
    <location>
        <begin position="36"/>
        <end position="57"/>
    </location>
</feature>
<evidence type="ECO:0000256" key="10">
    <source>
        <dbReference type="ARBA" id="ARBA00023136"/>
    </source>
</evidence>
<evidence type="ECO:0000256" key="6">
    <source>
        <dbReference type="ARBA" id="ARBA00022692"/>
    </source>
</evidence>
<keyword evidence="8" id="KW-0256">Endoplasmic reticulum</keyword>
<dbReference type="FunFam" id="1.20.144.10:FF:000003">
    <property type="entry name" value="Dolichyldiphosphatase 1"/>
    <property type="match status" value="1"/>
</dbReference>
<reference evidence="16" key="1">
    <citation type="submission" date="2022-08" db="UniProtKB">
        <authorList>
            <consortium name="EnsemblMetazoa"/>
        </authorList>
    </citation>
    <scope>IDENTIFICATION</scope>
    <source>
        <strain evidence="16">Israel</strain>
    </source>
</reference>
<feature type="transmembrane region" description="Helical" evidence="14">
    <location>
        <begin position="106"/>
        <end position="124"/>
    </location>
</feature>
<evidence type="ECO:0000256" key="8">
    <source>
        <dbReference type="ARBA" id="ARBA00022824"/>
    </source>
</evidence>
<accession>A0A1B0EVC9</accession>
<feature type="transmembrane region" description="Helical" evidence="14">
    <location>
        <begin position="136"/>
        <end position="159"/>
    </location>
</feature>
<keyword evidence="17" id="KW-1185">Reference proteome</keyword>
<evidence type="ECO:0000256" key="11">
    <source>
        <dbReference type="ARBA" id="ARBA00024907"/>
    </source>
</evidence>
<dbReference type="AlphaFoldDB" id="A0A1B0EVC9"/>
<dbReference type="GO" id="GO:0047874">
    <property type="term" value="F:dolichyldiphosphatase activity"/>
    <property type="evidence" value="ECO:0007669"/>
    <property type="project" value="UniProtKB-EC"/>
</dbReference>
<dbReference type="VEuPathDB" id="VectorBase:PPAPM1_007057"/>
<organism evidence="16 17">
    <name type="scientific">Phlebotomus papatasi</name>
    <name type="common">Sandfly</name>
    <dbReference type="NCBI Taxonomy" id="29031"/>
    <lineage>
        <taxon>Eukaryota</taxon>
        <taxon>Metazoa</taxon>
        <taxon>Ecdysozoa</taxon>
        <taxon>Arthropoda</taxon>
        <taxon>Hexapoda</taxon>
        <taxon>Insecta</taxon>
        <taxon>Pterygota</taxon>
        <taxon>Neoptera</taxon>
        <taxon>Endopterygota</taxon>
        <taxon>Diptera</taxon>
        <taxon>Nematocera</taxon>
        <taxon>Psychodoidea</taxon>
        <taxon>Psychodidae</taxon>
        <taxon>Phlebotomus</taxon>
        <taxon>Phlebotomus</taxon>
    </lineage>
</organism>
<keyword evidence="10 14" id="KW-0472">Membrane</keyword>
<sequence length="198" mass="22760">MSRSSPHNYGEYSKLDWVPITMTLVEYPKGDIIGELLAWLSLAPMAILAGFVTLILFRRDLHTISFFLGIVQNEFLNKVLKHTIQEPRPLLRPHPYTEYGMPSSHSQFMCFFSTYILLFVLIRLHHMNNNSPMERAMRILVLAVCWLATVLVCFGRIYLQYHSAAQVYVGAAVGICTGALWFTLIHFFLSPYFPRIVS</sequence>
<evidence type="ECO:0000256" key="1">
    <source>
        <dbReference type="ARBA" id="ARBA00004477"/>
    </source>
</evidence>
<evidence type="ECO:0000256" key="7">
    <source>
        <dbReference type="ARBA" id="ARBA00022801"/>
    </source>
</evidence>
<evidence type="ECO:0000259" key="15">
    <source>
        <dbReference type="SMART" id="SM00014"/>
    </source>
</evidence>
<evidence type="ECO:0000256" key="13">
    <source>
        <dbReference type="ARBA" id="ARBA00047349"/>
    </source>
</evidence>
<dbReference type="Gene3D" id="1.20.144.10">
    <property type="entry name" value="Phosphatidic acid phosphatase type 2/haloperoxidase"/>
    <property type="match status" value="1"/>
</dbReference>
<evidence type="ECO:0000256" key="3">
    <source>
        <dbReference type="ARBA" id="ARBA00005518"/>
    </source>
</evidence>
<comment type="subcellular location">
    <subcellularLocation>
        <location evidence="1">Endoplasmic reticulum membrane</location>
        <topology evidence="1">Multi-pass membrane protein</topology>
    </subcellularLocation>
</comment>
<dbReference type="InterPro" id="IPR036938">
    <property type="entry name" value="PAP2/HPO_sf"/>
</dbReference>
<dbReference type="SUPFAM" id="SSF48317">
    <property type="entry name" value="Acid phosphatase/Vanadium-dependent haloperoxidase"/>
    <property type="match status" value="1"/>
</dbReference>
<dbReference type="PANTHER" id="PTHR14969">
    <property type="entry name" value="SPHINGOSINE-1-PHOSPHATE PHOSPHOHYDROLASE"/>
    <property type="match status" value="1"/>
</dbReference>
<evidence type="ECO:0000256" key="2">
    <source>
        <dbReference type="ARBA" id="ARBA00004922"/>
    </source>
</evidence>
<evidence type="ECO:0000256" key="4">
    <source>
        <dbReference type="ARBA" id="ARBA00012508"/>
    </source>
</evidence>
<dbReference type="PANTHER" id="PTHR14969:SF13">
    <property type="entry name" value="AT30094P"/>
    <property type="match status" value="1"/>
</dbReference>
<dbReference type="VEuPathDB" id="VectorBase:PPAI000124"/>
<comment type="function">
    <text evidence="11">Required for efficient N-glycosylation. Necessary for maintaining optimal levels of dolichol-linked oligosaccharides. Hydrolyzes dolichyl pyrophosphate at a very high rate and dolichyl monophosphate at a much lower rate. Does not act on phosphatidate.</text>
</comment>
<evidence type="ECO:0000313" key="17">
    <source>
        <dbReference type="Proteomes" id="UP000092462"/>
    </source>
</evidence>
<comment type="catalytic activity">
    <reaction evidence="13">
        <text>a di-trans,poly-cis-dolichyl diphosphate + H2O = a di-trans,poly-cis-dolichyl phosphate + phosphate + H(+)</text>
        <dbReference type="Rhea" id="RHEA:14385"/>
        <dbReference type="Rhea" id="RHEA-COMP:19498"/>
        <dbReference type="Rhea" id="RHEA-COMP:19506"/>
        <dbReference type="ChEBI" id="CHEBI:15377"/>
        <dbReference type="ChEBI" id="CHEBI:15378"/>
        <dbReference type="ChEBI" id="CHEBI:43474"/>
        <dbReference type="ChEBI" id="CHEBI:57497"/>
        <dbReference type="ChEBI" id="CHEBI:57683"/>
        <dbReference type="EC" id="3.6.1.43"/>
    </reaction>
</comment>
<feature type="transmembrane region" description="Helical" evidence="14">
    <location>
        <begin position="165"/>
        <end position="189"/>
    </location>
</feature>
<evidence type="ECO:0000313" key="16">
    <source>
        <dbReference type="EnsemblMetazoa" id="PPAI000124-PA"/>
    </source>
</evidence>
<comment type="similarity">
    <text evidence="3">Belongs to the dolichyldiphosphatase family.</text>
</comment>
<keyword evidence="9 14" id="KW-1133">Transmembrane helix</keyword>
<dbReference type="EMBL" id="AJVK01009148">
    <property type="status" value="NOT_ANNOTATED_CDS"/>
    <property type="molecule type" value="Genomic_DNA"/>
</dbReference>
<dbReference type="InterPro" id="IPR000326">
    <property type="entry name" value="PAP2/HPO"/>
</dbReference>
<feature type="domain" description="Phosphatidic acid phosphatase type 2/haloperoxidase" evidence="15">
    <location>
        <begin position="63"/>
        <end position="182"/>
    </location>
</feature>
<protein>
    <recommendedName>
        <fullName evidence="5">Dolichyldiphosphatase 1</fullName>
        <ecNumber evidence="4">3.6.1.43</ecNumber>
    </recommendedName>
    <alternativeName>
        <fullName evidence="12">Dolichyl pyrophosphate phosphatase 1</fullName>
    </alternativeName>
</protein>